<dbReference type="OrthoDB" id="9812878at2"/>
<comment type="similarity">
    <text evidence="2">Belongs to the NlpA lipoprotein family.</text>
</comment>
<feature type="signal peptide" evidence="7">
    <location>
        <begin position="1"/>
        <end position="21"/>
    </location>
</feature>
<dbReference type="STRING" id="1650663.GCA_001486665_01171"/>
<evidence type="ECO:0000256" key="4">
    <source>
        <dbReference type="ARBA" id="ARBA00023136"/>
    </source>
</evidence>
<dbReference type="PANTHER" id="PTHR30429">
    <property type="entry name" value="D-METHIONINE-BINDING LIPOPROTEIN METQ"/>
    <property type="match status" value="1"/>
</dbReference>
<gene>
    <name evidence="8" type="ORF">EDD77_109101</name>
</gene>
<evidence type="ECO:0000256" key="5">
    <source>
        <dbReference type="ARBA" id="ARBA00023139"/>
    </source>
</evidence>
<dbReference type="Gene3D" id="3.40.190.10">
    <property type="entry name" value="Periplasmic binding protein-like II"/>
    <property type="match status" value="4"/>
</dbReference>
<dbReference type="PANTHER" id="PTHR30429:SF0">
    <property type="entry name" value="METHIONINE-BINDING LIPOPROTEIN METQ"/>
    <property type="match status" value="1"/>
</dbReference>
<evidence type="ECO:0000256" key="7">
    <source>
        <dbReference type="SAM" id="SignalP"/>
    </source>
</evidence>
<evidence type="ECO:0000313" key="9">
    <source>
        <dbReference type="Proteomes" id="UP000295184"/>
    </source>
</evidence>
<evidence type="ECO:0000256" key="2">
    <source>
        <dbReference type="ARBA" id="ARBA00008973"/>
    </source>
</evidence>
<dbReference type="Proteomes" id="UP000295184">
    <property type="component" value="Unassembled WGS sequence"/>
</dbReference>
<evidence type="ECO:0000313" key="8">
    <source>
        <dbReference type="EMBL" id="TCL57826.1"/>
    </source>
</evidence>
<reference evidence="8 9" key="1">
    <citation type="submission" date="2019-03" db="EMBL/GenBank/DDBJ databases">
        <title>Genomic Encyclopedia of Type Strains, Phase IV (KMG-IV): sequencing the most valuable type-strain genomes for metagenomic binning, comparative biology and taxonomic classification.</title>
        <authorList>
            <person name="Goeker M."/>
        </authorList>
    </citation>
    <scope>NUCLEOTIDE SEQUENCE [LARGE SCALE GENOMIC DNA]</scope>
    <source>
        <strain evidence="8 9">DSM 100451</strain>
    </source>
</reference>
<accession>A0A4R1QV37</accession>
<dbReference type="EMBL" id="SLUM01000009">
    <property type="protein sequence ID" value="TCL57826.1"/>
    <property type="molecule type" value="Genomic_DNA"/>
</dbReference>
<dbReference type="Pfam" id="PF03180">
    <property type="entry name" value="Lipoprotein_9"/>
    <property type="match status" value="2"/>
</dbReference>
<sequence>MKKLISLALCAVLAVSLTACGGKSGGYKIGIPADATNGGRALQLLQKQGILTLTEGVGLEATERDIAENPYNVEIVPMEAAALPSSLPDLDFAVINGNYASGAGIGDTVLVSEDAESVAAQTYGNVLAVKEGRENEPAIQALAAVLMSRDVQDWIAANYNGVVMPMGVTDATIPEITEPVTLKVGASPSPHAEILEYAAPILAEHNVTLEIVEFDDYVMPNTAVEDGSLDANYFQHQPYLDDFNAEQGTHIVSVVTPHYEPMGIYPGKTADLSVFSK</sequence>
<dbReference type="GO" id="GO:0016020">
    <property type="term" value="C:membrane"/>
    <property type="evidence" value="ECO:0007669"/>
    <property type="project" value="UniProtKB-SubCell"/>
</dbReference>
<keyword evidence="5" id="KW-0564">Palmitate</keyword>
<dbReference type="PROSITE" id="PS51257">
    <property type="entry name" value="PROKAR_LIPOPROTEIN"/>
    <property type="match status" value="1"/>
</dbReference>
<dbReference type="InterPro" id="IPR004872">
    <property type="entry name" value="Lipoprotein_NlpA"/>
</dbReference>
<comment type="caution">
    <text evidence="8">The sequence shown here is derived from an EMBL/GenBank/DDBJ whole genome shotgun (WGS) entry which is preliminary data.</text>
</comment>
<dbReference type="RefSeq" id="WP_058963648.1">
    <property type="nucleotide sequence ID" value="NZ_CABKVM010000015.1"/>
</dbReference>
<feature type="chain" id="PRO_5039717495" evidence="7">
    <location>
        <begin position="22"/>
        <end position="277"/>
    </location>
</feature>
<name>A0A4R1QV37_9FIRM</name>
<proteinExistence type="inferred from homology"/>
<evidence type="ECO:0000256" key="3">
    <source>
        <dbReference type="ARBA" id="ARBA00022729"/>
    </source>
</evidence>
<keyword evidence="3 7" id="KW-0732">Signal</keyword>
<evidence type="ECO:0000256" key="1">
    <source>
        <dbReference type="ARBA" id="ARBA00004635"/>
    </source>
</evidence>
<dbReference type="SUPFAM" id="SSF53850">
    <property type="entry name" value="Periplasmic binding protein-like II"/>
    <property type="match status" value="2"/>
</dbReference>
<comment type="subcellular location">
    <subcellularLocation>
        <location evidence="1">Membrane</location>
        <topology evidence="1">Lipid-anchor</topology>
    </subcellularLocation>
</comment>
<organism evidence="8 9">
    <name type="scientific">Allofournierella massiliensis</name>
    <dbReference type="NCBI Taxonomy" id="1650663"/>
    <lineage>
        <taxon>Bacteria</taxon>
        <taxon>Bacillati</taxon>
        <taxon>Bacillota</taxon>
        <taxon>Clostridia</taxon>
        <taxon>Eubacteriales</taxon>
        <taxon>Oscillospiraceae</taxon>
        <taxon>Allofournierella</taxon>
    </lineage>
</organism>
<protein>
    <submittedName>
        <fullName evidence="8">D-methionine transport system substrate-binding protein</fullName>
    </submittedName>
</protein>
<evidence type="ECO:0000256" key="6">
    <source>
        <dbReference type="ARBA" id="ARBA00023288"/>
    </source>
</evidence>
<keyword evidence="4" id="KW-0472">Membrane</keyword>
<keyword evidence="6" id="KW-0449">Lipoprotein</keyword>
<dbReference type="AlphaFoldDB" id="A0A4R1QV37"/>